<proteinExistence type="predicted"/>
<organism evidence="1">
    <name type="scientific">uncultured Eubacteriales bacterium</name>
    <dbReference type="NCBI Taxonomy" id="172733"/>
    <lineage>
        <taxon>Bacteria</taxon>
        <taxon>Bacillati</taxon>
        <taxon>Bacillota</taxon>
        <taxon>Clostridia</taxon>
        <taxon>Eubacteriales</taxon>
        <taxon>environmental samples</taxon>
    </lineage>
</organism>
<evidence type="ECO:0000313" key="1">
    <source>
        <dbReference type="EMBL" id="SBV95473.1"/>
    </source>
</evidence>
<protein>
    <recommendedName>
        <fullName evidence="2">DUF2442 domain-containing protein</fullName>
    </recommendedName>
</protein>
<gene>
    <name evidence="1" type="ORF">KL86CLO1_10651</name>
</gene>
<evidence type="ECO:0008006" key="2">
    <source>
        <dbReference type="Google" id="ProtNLM"/>
    </source>
</evidence>
<dbReference type="EMBL" id="FLUN01000001">
    <property type="protein sequence ID" value="SBV95473.1"/>
    <property type="molecule type" value="Genomic_DNA"/>
</dbReference>
<accession>A0A212J7Q7</accession>
<name>A0A212J7Q7_9FIRM</name>
<dbReference type="AlphaFoldDB" id="A0A212J7Q7"/>
<sequence>MAKISYVAACTDPREGTLGILLDIHFSNGQVLLLSLKSKQDNPAFLRLRRNGELFRPQTDGENIYWHNGPKLSLPEIMEMVREI</sequence>
<reference evidence="1" key="1">
    <citation type="submission" date="2016-04" db="EMBL/GenBank/DDBJ databases">
        <authorList>
            <person name="Evans L.H."/>
            <person name="Alamgir A."/>
            <person name="Owens N."/>
            <person name="Weber N.D."/>
            <person name="Virtaneva K."/>
            <person name="Barbian K."/>
            <person name="Babar A."/>
            <person name="Rosenke K."/>
        </authorList>
    </citation>
    <scope>NUCLEOTIDE SEQUENCE</scope>
    <source>
        <strain evidence="1">86</strain>
    </source>
</reference>